<feature type="transmembrane region" description="Helical" evidence="6">
    <location>
        <begin position="138"/>
        <end position="163"/>
    </location>
</feature>
<dbReference type="GO" id="GO:0005886">
    <property type="term" value="C:plasma membrane"/>
    <property type="evidence" value="ECO:0007669"/>
    <property type="project" value="UniProtKB-SubCell"/>
</dbReference>
<feature type="transmembrane region" description="Helical" evidence="6">
    <location>
        <begin position="175"/>
        <end position="196"/>
    </location>
</feature>
<comment type="caution">
    <text evidence="7">The sequence shown here is derived from an EMBL/GenBank/DDBJ whole genome shotgun (WGS) entry which is preliminary data.</text>
</comment>
<reference evidence="7 8" key="1">
    <citation type="submission" date="2017-06" db="EMBL/GenBank/DDBJ databases">
        <title>Genome sequencing and assembly of Stenotrophomonas maltophilia DF07.</title>
        <authorList>
            <person name="Iyer R."/>
        </authorList>
    </citation>
    <scope>NUCLEOTIDE SEQUENCE [LARGE SCALE GENOMIC DNA]</scope>
    <source>
        <strain evidence="7 8">DF07</strain>
    </source>
</reference>
<evidence type="ECO:0000256" key="1">
    <source>
        <dbReference type="ARBA" id="ARBA00004651"/>
    </source>
</evidence>
<dbReference type="GO" id="GO:0015171">
    <property type="term" value="F:amino acid transmembrane transporter activity"/>
    <property type="evidence" value="ECO:0007669"/>
    <property type="project" value="TreeGrafter"/>
</dbReference>
<evidence type="ECO:0000256" key="6">
    <source>
        <dbReference type="SAM" id="Phobius"/>
    </source>
</evidence>
<evidence type="ECO:0000256" key="2">
    <source>
        <dbReference type="ARBA" id="ARBA00022475"/>
    </source>
</evidence>
<dbReference type="EMBL" id="NJGC01000003">
    <property type="protein sequence ID" value="PAM73732.1"/>
    <property type="molecule type" value="Genomic_DNA"/>
</dbReference>
<dbReference type="PANTHER" id="PTHR30086">
    <property type="entry name" value="ARGININE EXPORTER PROTEIN ARGO"/>
    <property type="match status" value="1"/>
</dbReference>
<feature type="transmembrane region" description="Helical" evidence="6">
    <location>
        <begin position="6"/>
        <end position="36"/>
    </location>
</feature>
<dbReference type="Pfam" id="PF01810">
    <property type="entry name" value="LysE"/>
    <property type="match status" value="1"/>
</dbReference>
<evidence type="ECO:0000313" key="7">
    <source>
        <dbReference type="EMBL" id="PAM73732.1"/>
    </source>
</evidence>
<evidence type="ECO:0000256" key="3">
    <source>
        <dbReference type="ARBA" id="ARBA00022692"/>
    </source>
</evidence>
<accession>A0A270NR25</accession>
<sequence length="197" mass="21305">MEHTAFVALIVYAFVMSITPGPNNVMLMSSGLLFGLGRTWPHLLGIPAGVMVQLGITGVGLGAVFALEPRLQVALKVVGTLYLLWLAARLWRAAELEETEAGRPIGFMQALAFQFVNPKAWLISVTVVSTFLPPGEGYALRLLVVSLVFAAIGLPCMLVWAAFGAGLRPWLRDRAVARVVNRAMATLAALTVLLFWM</sequence>
<dbReference type="InterPro" id="IPR001123">
    <property type="entry name" value="LeuE-type"/>
</dbReference>
<feature type="transmembrane region" description="Helical" evidence="6">
    <location>
        <begin position="73"/>
        <end position="91"/>
    </location>
</feature>
<comment type="subcellular location">
    <subcellularLocation>
        <location evidence="1">Cell membrane</location>
        <topology evidence="1">Multi-pass membrane protein</topology>
    </subcellularLocation>
</comment>
<proteinExistence type="predicted"/>
<dbReference type="PANTHER" id="PTHR30086:SF20">
    <property type="entry name" value="ARGININE EXPORTER PROTEIN ARGO-RELATED"/>
    <property type="match status" value="1"/>
</dbReference>
<dbReference type="GO" id="GO:0033228">
    <property type="term" value="P:cysteine export across plasma membrane"/>
    <property type="evidence" value="ECO:0007669"/>
    <property type="project" value="TreeGrafter"/>
</dbReference>
<protein>
    <submittedName>
        <fullName evidence="7">Lysine transporter LysE</fullName>
    </submittedName>
</protein>
<keyword evidence="4 6" id="KW-1133">Transmembrane helix</keyword>
<feature type="transmembrane region" description="Helical" evidence="6">
    <location>
        <begin position="111"/>
        <end position="132"/>
    </location>
</feature>
<dbReference type="Proteomes" id="UP000216433">
    <property type="component" value="Unassembled WGS sequence"/>
</dbReference>
<dbReference type="RefSeq" id="WP_095377309.1">
    <property type="nucleotide sequence ID" value="NZ_NJGC01000003.1"/>
</dbReference>
<dbReference type="AlphaFoldDB" id="A0A270NR25"/>
<evidence type="ECO:0000256" key="4">
    <source>
        <dbReference type="ARBA" id="ARBA00022989"/>
    </source>
</evidence>
<keyword evidence="2" id="KW-1003">Cell membrane</keyword>
<keyword evidence="3 6" id="KW-0812">Transmembrane</keyword>
<feature type="transmembrane region" description="Helical" evidence="6">
    <location>
        <begin position="43"/>
        <end position="67"/>
    </location>
</feature>
<organism evidence="7 8">
    <name type="scientific">Stenotrophomonas maltophilia</name>
    <name type="common">Pseudomonas maltophilia</name>
    <name type="synonym">Xanthomonas maltophilia</name>
    <dbReference type="NCBI Taxonomy" id="40324"/>
    <lineage>
        <taxon>Bacteria</taxon>
        <taxon>Pseudomonadati</taxon>
        <taxon>Pseudomonadota</taxon>
        <taxon>Gammaproteobacteria</taxon>
        <taxon>Lysobacterales</taxon>
        <taxon>Lysobacteraceae</taxon>
        <taxon>Stenotrophomonas</taxon>
        <taxon>Stenotrophomonas maltophilia group</taxon>
    </lineage>
</organism>
<name>A0A270NR25_STEMA</name>
<evidence type="ECO:0000313" key="8">
    <source>
        <dbReference type="Proteomes" id="UP000216433"/>
    </source>
</evidence>
<gene>
    <name evidence="7" type="ORF">CEK00_04140</name>
</gene>
<keyword evidence="5 6" id="KW-0472">Membrane</keyword>
<evidence type="ECO:0000256" key="5">
    <source>
        <dbReference type="ARBA" id="ARBA00023136"/>
    </source>
</evidence>